<sequence length="916" mass="97913">AAGRGAPLEPGALRELSALLEPGALRERPAALASLAAALRGLAAPPRREQDGAEPGHGRDAALAAAAERAEGAGAAFLLLLQKLEDAREPVPLPVLGHAFIFAALEHGEESGGGSGAAGAAGPGCGLRVRRKIWSGDGAPEAGVNQVSGEGSGAVLEAESFGWRGNEHCVFLSCACLCRDTWKCNPASKDVFSWTLLRVSRPWLCPHLERVLPPALLLSDDFQEENKVLGVRCLHHIVLNVVSERGRVWSPLRVLCEGRDGHRASHRDPSPGPAQAPQQSHPCERFLELQQPPGRACSLGSLGSAQHPLGEEPFPEIQPDPALTQLQPFPRVGQGLTCNSSHSPSFGKVVAGFNLHFLQSLTLPRLWEGHGKPGADLCQFNRAQVVFHALYNHLYSREAPLIQVGQLHWALGCCGVACSLSQSSQAGSSLETKQMARFQGDCTEGRALASCPIPGGQGTALKHPAQPWVPTGFLTPPNQAVLLCLLDLLPVLERCQRRQGPGRATSPWDQVLQLVLTHMEAEHRLALRRVYAGTLPAFVTRAQGWALGLVSKGMTPPQGVFLGSLGSILSLRVCFWDPRDLWSLLRVFLGSQGFILPAKSMFVPPDSASSSESSWATWRGQAGNPGDSAVHHRARLAQVPLWGDCTQKSLPAFPAPSHGSCLNPAPQQPQAVLSPAGEGFGMSCFPCRMPCRLPVLLKALLRLLWDVHTERGPTPEPVRAALLHGATQCLILLDRCCQGQVKVIWAPCCCQGQVKVSQGPRALSPLSPAEGLGQAGVTIPSARALGMLLCSLQVLLAGLHSSCEENRLRECLRKTHLRLLQPYREQQSPPGRALSGAEEVGDKLTATAWAGPQTPLLLQRMCGVPTRSGGQMLHWSSVRHYTVGSEGSGCFCLGAGLCFLFVLYLDVGTFPPGWAL</sequence>
<organism evidence="3 4">
    <name type="scientific">Chloebia gouldiae</name>
    <name type="common">Gouldian finch</name>
    <name type="synonym">Erythrura gouldiae</name>
    <dbReference type="NCBI Taxonomy" id="44316"/>
    <lineage>
        <taxon>Eukaryota</taxon>
        <taxon>Metazoa</taxon>
        <taxon>Chordata</taxon>
        <taxon>Craniata</taxon>
        <taxon>Vertebrata</taxon>
        <taxon>Euteleostomi</taxon>
        <taxon>Archelosauria</taxon>
        <taxon>Archosauria</taxon>
        <taxon>Dinosauria</taxon>
        <taxon>Saurischia</taxon>
        <taxon>Theropoda</taxon>
        <taxon>Coelurosauria</taxon>
        <taxon>Aves</taxon>
        <taxon>Neognathae</taxon>
        <taxon>Neoaves</taxon>
        <taxon>Telluraves</taxon>
        <taxon>Australaves</taxon>
        <taxon>Passeriformes</taxon>
        <taxon>Passeroidea</taxon>
        <taxon>Passeridae</taxon>
        <taxon>Chloebia</taxon>
    </lineage>
</organism>
<dbReference type="InterPro" id="IPR018870">
    <property type="entry name" value="Tti2"/>
</dbReference>
<dbReference type="EMBL" id="QUSF01001748">
    <property type="protein sequence ID" value="RLV63889.1"/>
    <property type="molecule type" value="Genomic_DNA"/>
</dbReference>
<evidence type="ECO:0000256" key="2">
    <source>
        <dbReference type="SAM" id="MobiDB-lite"/>
    </source>
</evidence>
<comment type="similarity">
    <text evidence="1">Belongs to the TTI2 family.</text>
</comment>
<evidence type="ECO:0000313" key="4">
    <source>
        <dbReference type="Proteomes" id="UP000276834"/>
    </source>
</evidence>
<feature type="region of interest" description="Disordered" evidence="2">
    <location>
        <begin position="260"/>
        <end position="281"/>
    </location>
</feature>
<accession>A0A3L8Q9J1</accession>
<protein>
    <submittedName>
        <fullName evidence="3">Uncharacterized protein</fullName>
    </submittedName>
</protein>
<gene>
    <name evidence="3" type="ORF">DV515_00017811</name>
</gene>
<dbReference type="PANTHER" id="PTHR32226:SF2">
    <property type="entry name" value="TELO2-INTERACTING PROTEIN 2"/>
    <property type="match status" value="1"/>
</dbReference>
<reference evidence="3 4" key="1">
    <citation type="journal article" date="2018" name="Proc. R. Soc. B">
        <title>A non-coding region near Follistatin controls head colour polymorphism in the Gouldian finch.</title>
        <authorList>
            <person name="Toomey M.B."/>
            <person name="Marques C.I."/>
            <person name="Andrade P."/>
            <person name="Araujo P.M."/>
            <person name="Sabatino S."/>
            <person name="Gazda M.A."/>
            <person name="Afonso S."/>
            <person name="Lopes R.J."/>
            <person name="Corbo J.C."/>
            <person name="Carneiro M."/>
        </authorList>
    </citation>
    <scope>NUCLEOTIDE SEQUENCE [LARGE SCALE GENOMIC DNA]</scope>
    <source>
        <strain evidence="3">Red01</strain>
        <tissue evidence="3">Muscle</tissue>
    </source>
</reference>
<feature type="compositionally biased region" description="Basic and acidic residues" evidence="2">
    <location>
        <begin position="46"/>
        <end position="60"/>
    </location>
</feature>
<proteinExistence type="inferred from homology"/>
<dbReference type="GO" id="GO:0005829">
    <property type="term" value="C:cytosol"/>
    <property type="evidence" value="ECO:0007669"/>
    <property type="project" value="TreeGrafter"/>
</dbReference>
<feature type="region of interest" description="Disordered" evidence="2">
    <location>
        <begin position="43"/>
        <end position="65"/>
    </location>
</feature>
<name>A0A3L8Q9J1_CHLGU</name>
<feature type="non-terminal residue" evidence="3">
    <location>
        <position position="1"/>
    </location>
</feature>
<feature type="compositionally biased region" description="Basic and acidic residues" evidence="2">
    <location>
        <begin position="260"/>
        <end position="269"/>
    </location>
</feature>
<dbReference type="OrthoDB" id="6417021at2759"/>
<keyword evidence="4" id="KW-1185">Reference proteome</keyword>
<evidence type="ECO:0000256" key="1">
    <source>
        <dbReference type="ARBA" id="ARBA00034736"/>
    </source>
</evidence>
<evidence type="ECO:0000313" key="3">
    <source>
        <dbReference type="EMBL" id="RLV63889.1"/>
    </source>
</evidence>
<dbReference type="Proteomes" id="UP000276834">
    <property type="component" value="Unassembled WGS sequence"/>
</dbReference>
<comment type="caution">
    <text evidence="3">The sequence shown here is derived from an EMBL/GenBank/DDBJ whole genome shotgun (WGS) entry which is preliminary data.</text>
</comment>
<dbReference type="GO" id="GO:0110078">
    <property type="term" value="C:TTT Hsp90 cochaperone complex"/>
    <property type="evidence" value="ECO:0007669"/>
    <property type="project" value="InterPro"/>
</dbReference>
<dbReference type="PANTHER" id="PTHR32226">
    <property type="entry name" value="TELO2-INTERACTING PROTEIN 2"/>
    <property type="match status" value="1"/>
</dbReference>
<dbReference type="GO" id="GO:0005634">
    <property type="term" value="C:nucleus"/>
    <property type="evidence" value="ECO:0007669"/>
    <property type="project" value="TreeGrafter"/>
</dbReference>
<dbReference type="AlphaFoldDB" id="A0A3L8Q9J1"/>